<name>A0A3S4Q6E8_AGGAP</name>
<evidence type="ECO:0000256" key="4">
    <source>
        <dbReference type="ARBA" id="ARBA00022692"/>
    </source>
</evidence>
<keyword evidence="4 7" id="KW-0812">Transmembrane</keyword>
<feature type="transmembrane region" description="Helical" evidence="7">
    <location>
        <begin position="166"/>
        <end position="188"/>
    </location>
</feature>
<sequence>MHLSEGVLHTPVLLAGVALAVIGVTVGLRRLDSERLPLTALFAASFFVASTIHVPVGIGSVHLILNGMAGLFLGWAVFPAFLIALLLQVLFFSFGGFTVLGVNLCVMALPAVAAHYLLRSYLQPDMGLMAKLFTGVGAGVIGVGGAGALASLVLSLDGGKHYQDLIALLLLSHLPVFVLDSIISYGVISLLGKMYPAALQPVVASPKTIGYNERCEQ</sequence>
<feature type="transmembrane region" description="Helical" evidence="7">
    <location>
        <begin position="6"/>
        <end position="28"/>
    </location>
</feature>
<protein>
    <submittedName>
        <fullName evidence="8">Energy-coupling factor transporter probable substrate-capture protein NikMN</fullName>
    </submittedName>
</protein>
<evidence type="ECO:0000256" key="6">
    <source>
        <dbReference type="ARBA" id="ARBA00023136"/>
    </source>
</evidence>
<keyword evidence="2" id="KW-0813">Transport</keyword>
<evidence type="ECO:0000256" key="1">
    <source>
        <dbReference type="ARBA" id="ARBA00004651"/>
    </source>
</evidence>
<dbReference type="OrthoDB" id="9792317at2"/>
<keyword evidence="6 7" id="KW-0472">Membrane</keyword>
<organism evidence="8 9">
    <name type="scientific">Aggregatibacter aphrophilus ATCC 33389</name>
    <dbReference type="NCBI Taxonomy" id="985008"/>
    <lineage>
        <taxon>Bacteria</taxon>
        <taxon>Pseudomonadati</taxon>
        <taxon>Pseudomonadota</taxon>
        <taxon>Gammaproteobacteria</taxon>
        <taxon>Pasteurellales</taxon>
        <taxon>Pasteurellaceae</taxon>
        <taxon>Aggregatibacter</taxon>
    </lineage>
</organism>
<dbReference type="GeneID" id="49636321"/>
<dbReference type="NCBIfam" id="NF004905">
    <property type="entry name" value="PRK06265.1-5"/>
    <property type="match status" value="1"/>
</dbReference>
<proteinExistence type="predicted"/>
<feature type="transmembrane region" description="Helical" evidence="7">
    <location>
        <begin position="40"/>
        <end position="65"/>
    </location>
</feature>
<comment type="subcellular location">
    <subcellularLocation>
        <location evidence="1">Cell membrane</location>
        <topology evidence="1">Multi-pass membrane protein</topology>
    </subcellularLocation>
</comment>
<feature type="transmembrane region" description="Helical" evidence="7">
    <location>
        <begin position="99"/>
        <end position="118"/>
    </location>
</feature>
<accession>A0A3S4Q6E8</accession>
<keyword evidence="5 7" id="KW-1133">Transmembrane helix</keyword>
<dbReference type="GO" id="GO:0005886">
    <property type="term" value="C:plasma membrane"/>
    <property type="evidence" value="ECO:0007669"/>
    <property type="project" value="UniProtKB-SubCell"/>
</dbReference>
<evidence type="ECO:0000256" key="3">
    <source>
        <dbReference type="ARBA" id="ARBA00022475"/>
    </source>
</evidence>
<evidence type="ECO:0000256" key="7">
    <source>
        <dbReference type="SAM" id="Phobius"/>
    </source>
</evidence>
<dbReference type="NCBIfam" id="NF004904">
    <property type="entry name" value="PRK06265.1-4"/>
    <property type="match status" value="1"/>
</dbReference>
<feature type="transmembrane region" description="Helical" evidence="7">
    <location>
        <begin position="130"/>
        <end position="154"/>
    </location>
</feature>
<dbReference type="GO" id="GO:0000041">
    <property type="term" value="P:transition metal ion transport"/>
    <property type="evidence" value="ECO:0007669"/>
    <property type="project" value="InterPro"/>
</dbReference>
<evidence type="ECO:0000313" key="8">
    <source>
        <dbReference type="EMBL" id="VEF44324.1"/>
    </source>
</evidence>
<dbReference type="RefSeq" id="WP_126379419.1">
    <property type="nucleotide sequence ID" value="NZ_LR134327.1"/>
</dbReference>
<evidence type="ECO:0000256" key="2">
    <source>
        <dbReference type="ARBA" id="ARBA00022448"/>
    </source>
</evidence>
<dbReference type="Pfam" id="PF01891">
    <property type="entry name" value="CbiM"/>
    <property type="match status" value="1"/>
</dbReference>
<keyword evidence="3" id="KW-1003">Cell membrane</keyword>
<reference evidence="8 9" key="1">
    <citation type="submission" date="2018-12" db="EMBL/GenBank/DDBJ databases">
        <authorList>
            <consortium name="Pathogen Informatics"/>
        </authorList>
    </citation>
    <scope>NUCLEOTIDE SEQUENCE [LARGE SCALE GENOMIC DNA]</scope>
    <source>
        <strain evidence="8 9">NCTC5906</strain>
    </source>
</reference>
<feature type="transmembrane region" description="Helical" evidence="7">
    <location>
        <begin position="71"/>
        <end position="92"/>
    </location>
</feature>
<dbReference type="Gene3D" id="1.10.1760.20">
    <property type="match status" value="1"/>
</dbReference>
<dbReference type="AlphaFoldDB" id="A0A3S4Q6E8"/>
<dbReference type="PANTHER" id="PTHR34229:SF1">
    <property type="entry name" value="METAL TRANSPORT PROTEIN HI_1621-RELATED"/>
    <property type="match status" value="1"/>
</dbReference>
<dbReference type="InterPro" id="IPR002751">
    <property type="entry name" value="CbiM/NikMN"/>
</dbReference>
<dbReference type="EMBL" id="LR134327">
    <property type="protein sequence ID" value="VEF44324.1"/>
    <property type="molecule type" value="Genomic_DNA"/>
</dbReference>
<gene>
    <name evidence="8" type="primary">nikMN</name>
    <name evidence="8" type="ORF">NCTC5906_01923</name>
</gene>
<dbReference type="Proteomes" id="UP000272690">
    <property type="component" value="Chromosome"/>
</dbReference>
<evidence type="ECO:0000313" key="9">
    <source>
        <dbReference type="Proteomes" id="UP000272690"/>
    </source>
</evidence>
<evidence type="ECO:0000256" key="5">
    <source>
        <dbReference type="ARBA" id="ARBA00022989"/>
    </source>
</evidence>
<dbReference type="PANTHER" id="PTHR34229">
    <property type="entry name" value="METAL TRANSPORT PROTEIN HI_1621-RELATED"/>
    <property type="match status" value="1"/>
</dbReference>